<dbReference type="AlphaFoldDB" id="A0AA38I3D2"/>
<evidence type="ECO:0008006" key="6">
    <source>
        <dbReference type="Google" id="ProtNLM"/>
    </source>
</evidence>
<dbReference type="PRINTS" id="PR00081">
    <property type="entry name" value="GDHRDH"/>
</dbReference>
<dbReference type="CDD" id="cd05327">
    <property type="entry name" value="retinol-DH_like_SDR_c_like"/>
    <property type="match status" value="1"/>
</dbReference>
<evidence type="ECO:0000256" key="1">
    <source>
        <dbReference type="ARBA" id="ARBA00023002"/>
    </source>
</evidence>
<comment type="caution">
    <text evidence="4">The sequence shown here is derived from an EMBL/GenBank/DDBJ whole genome shotgun (WGS) entry which is preliminary data.</text>
</comment>
<organism evidence="4 5">
    <name type="scientific">Zophobas morio</name>
    <dbReference type="NCBI Taxonomy" id="2755281"/>
    <lineage>
        <taxon>Eukaryota</taxon>
        <taxon>Metazoa</taxon>
        <taxon>Ecdysozoa</taxon>
        <taxon>Arthropoda</taxon>
        <taxon>Hexapoda</taxon>
        <taxon>Insecta</taxon>
        <taxon>Pterygota</taxon>
        <taxon>Neoptera</taxon>
        <taxon>Endopterygota</taxon>
        <taxon>Coleoptera</taxon>
        <taxon>Polyphaga</taxon>
        <taxon>Cucujiformia</taxon>
        <taxon>Tenebrionidae</taxon>
        <taxon>Zophobas</taxon>
    </lineage>
</organism>
<keyword evidence="5" id="KW-1185">Reference proteome</keyword>
<gene>
    <name evidence="4" type="ORF">Zmor_020310</name>
</gene>
<accession>A0AA38I3D2</accession>
<evidence type="ECO:0000256" key="3">
    <source>
        <dbReference type="SAM" id="MobiDB-lite"/>
    </source>
</evidence>
<dbReference type="Pfam" id="PF00106">
    <property type="entry name" value="adh_short"/>
    <property type="match status" value="1"/>
</dbReference>
<sequence>MKCDFKILKLVKIKPLGRVSGGGNCTHCPPPLDPRLPNTGIGLETAIDFAKRGAKVILACRNFSRAAEARSLIIEKTDNPNIHIKLVDLSSFESVRAFARSVNESEERLDILVNNAAVAPQSEEKTRDGYHLGMQVNYFSMFLLTNLLLGVMEKTGSSRVVNVSSLMANFALKFNLNDLCKHLGDVDMYCRTKLCIILFTKELAKRLTNTSITTYSLHPGAVKTDIYKDALKNVIYWFVFYPMKNWCSKTPEEGAQTTIYCSVEKNIEQFSGQHFEDCYIVGDYYSARNVKLVAKLWSMTEKLNFGHIFLTVHSSPSHSFSPKLTNFPLHQHHHPNSFTSFSSPNPANPHPFLNANCEGRTPKLLEIGPNQLEFSQSDHSRPALSHSVLRCAILRHHGAVPAHRSRARPEAYSDVTVTPHRRPSPRRGRVDAGWASRRRRGIGRFLSCTEGAWATKMETNVVSRDYQ</sequence>
<keyword evidence="1" id="KW-0560">Oxidoreductase</keyword>
<dbReference type="PANTHER" id="PTHR43157">
    <property type="entry name" value="PHOSPHATIDYLINOSITOL-GLYCAN BIOSYNTHESIS CLASS F PROTEIN-RELATED"/>
    <property type="match status" value="1"/>
</dbReference>
<protein>
    <recommendedName>
        <fullName evidence="6">Retinol dehydrogenase 11</fullName>
    </recommendedName>
</protein>
<name>A0AA38I3D2_9CUCU</name>
<dbReference type="Proteomes" id="UP001168821">
    <property type="component" value="Unassembled WGS sequence"/>
</dbReference>
<comment type="similarity">
    <text evidence="2">Belongs to the short-chain dehydrogenases/reductases (SDR) family.</text>
</comment>
<evidence type="ECO:0000313" key="5">
    <source>
        <dbReference type="Proteomes" id="UP001168821"/>
    </source>
</evidence>
<dbReference type="PANTHER" id="PTHR43157:SF31">
    <property type="entry name" value="PHOSPHATIDYLINOSITOL-GLYCAN BIOSYNTHESIS CLASS F PROTEIN"/>
    <property type="match status" value="1"/>
</dbReference>
<dbReference type="PRINTS" id="PR00080">
    <property type="entry name" value="SDRFAMILY"/>
</dbReference>
<feature type="region of interest" description="Disordered" evidence="3">
    <location>
        <begin position="400"/>
        <end position="433"/>
    </location>
</feature>
<dbReference type="EMBL" id="JALNTZ010000006">
    <property type="protein sequence ID" value="KAJ3648513.1"/>
    <property type="molecule type" value="Genomic_DNA"/>
</dbReference>
<proteinExistence type="inferred from homology"/>
<evidence type="ECO:0000313" key="4">
    <source>
        <dbReference type="EMBL" id="KAJ3648513.1"/>
    </source>
</evidence>
<dbReference type="InterPro" id="IPR002347">
    <property type="entry name" value="SDR_fam"/>
</dbReference>
<evidence type="ECO:0000256" key="2">
    <source>
        <dbReference type="RuleBase" id="RU000363"/>
    </source>
</evidence>
<reference evidence="4" key="1">
    <citation type="journal article" date="2023" name="G3 (Bethesda)">
        <title>Whole genome assemblies of Zophobas morio and Tenebrio molitor.</title>
        <authorList>
            <person name="Kaur S."/>
            <person name="Stinson S.A."/>
            <person name="diCenzo G.C."/>
        </authorList>
    </citation>
    <scope>NUCLEOTIDE SEQUENCE</scope>
    <source>
        <strain evidence="4">QUZm001</strain>
    </source>
</reference>
<dbReference type="SUPFAM" id="SSF51735">
    <property type="entry name" value="NAD(P)-binding Rossmann-fold domains"/>
    <property type="match status" value="1"/>
</dbReference>
<dbReference type="Gene3D" id="3.40.50.720">
    <property type="entry name" value="NAD(P)-binding Rossmann-like Domain"/>
    <property type="match status" value="1"/>
</dbReference>
<dbReference type="GO" id="GO:0016491">
    <property type="term" value="F:oxidoreductase activity"/>
    <property type="evidence" value="ECO:0007669"/>
    <property type="project" value="UniProtKB-KW"/>
</dbReference>
<dbReference type="InterPro" id="IPR036291">
    <property type="entry name" value="NAD(P)-bd_dom_sf"/>
</dbReference>